<reference evidence="2 3" key="1">
    <citation type="submission" date="2012-02" db="EMBL/GenBank/DDBJ databases">
        <title>Complete genome sequence of Caldilinea aerophila DSM 14535 (= NBRC 102666).</title>
        <authorList>
            <person name="Oguchi A."/>
            <person name="Hosoyama A."/>
            <person name="Sekine M."/>
            <person name="Fukai R."/>
            <person name="Kato Y."/>
            <person name="Nakamura S."/>
            <person name="Hanada S."/>
            <person name="Yamazaki S."/>
            <person name="Fujita N."/>
        </authorList>
    </citation>
    <scope>NUCLEOTIDE SEQUENCE [LARGE SCALE GENOMIC DNA]</scope>
    <source>
        <strain evidence="3">DSM 14535 / JCM 11387 / NBRC 104270 / STL-6-O1</strain>
    </source>
</reference>
<keyword evidence="3" id="KW-1185">Reference proteome</keyword>
<dbReference type="RefSeq" id="WP_014433537.1">
    <property type="nucleotide sequence ID" value="NC_017079.1"/>
</dbReference>
<dbReference type="STRING" id="926550.CLDAP_22630"/>
<dbReference type="AlphaFoldDB" id="I0I4W5"/>
<evidence type="ECO:0000256" key="1">
    <source>
        <dbReference type="SAM" id="Phobius"/>
    </source>
</evidence>
<protein>
    <submittedName>
        <fullName evidence="2">Uncharacterized protein</fullName>
    </submittedName>
</protein>
<keyword evidence="1" id="KW-0472">Membrane</keyword>
<keyword evidence="1" id="KW-0812">Transmembrane</keyword>
<dbReference type="Proteomes" id="UP000007880">
    <property type="component" value="Chromosome"/>
</dbReference>
<evidence type="ECO:0000313" key="3">
    <source>
        <dbReference type="Proteomes" id="UP000007880"/>
    </source>
</evidence>
<name>I0I4W5_CALAS</name>
<proteinExistence type="predicted"/>
<evidence type="ECO:0000313" key="2">
    <source>
        <dbReference type="EMBL" id="BAM00303.1"/>
    </source>
</evidence>
<feature type="transmembrane region" description="Helical" evidence="1">
    <location>
        <begin position="6"/>
        <end position="25"/>
    </location>
</feature>
<sequence length="89" mass="9991">MEDRVVFFIGALVGGLVASGWYIIYQHWKSSKNLRSSSEKADKEALEKRQKAREDRRKSLAMAARAIIELILLGLAIIVAFAMILNLLS</sequence>
<feature type="transmembrane region" description="Helical" evidence="1">
    <location>
        <begin position="66"/>
        <end position="88"/>
    </location>
</feature>
<organism evidence="2 3">
    <name type="scientific">Caldilinea aerophila (strain DSM 14535 / JCM 11387 / NBRC 104270 / STL-6-O1)</name>
    <dbReference type="NCBI Taxonomy" id="926550"/>
    <lineage>
        <taxon>Bacteria</taxon>
        <taxon>Bacillati</taxon>
        <taxon>Chloroflexota</taxon>
        <taxon>Caldilineae</taxon>
        <taxon>Caldilineales</taxon>
        <taxon>Caldilineaceae</taxon>
        <taxon>Caldilinea</taxon>
    </lineage>
</organism>
<gene>
    <name evidence="2" type="ordered locus">CLDAP_22630</name>
</gene>
<dbReference type="HOGENOM" id="CLU_2449036_0_0_0"/>
<keyword evidence="1" id="KW-1133">Transmembrane helix</keyword>
<dbReference type="KEGG" id="cap:CLDAP_22630"/>
<dbReference type="EMBL" id="AP012337">
    <property type="protein sequence ID" value="BAM00303.1"/>
    <property type="molecule type" value="Genomic_DNA"/>
</dbReference>
<accession>I0I4W5</accession>